<dbReference type="Proteomes" id="UP000464283">
    <property type="component" value="Chromosome"/>
</dbReference>
<dbReference type="PROSITE" id="PS51192">
    <property type="entry name" value="HELICASE_ATP_BIND_1"/>
    <property type="match status" value="1"/>
</dbReference>
<sequence>MKIKKLKKRSKILVKAKVIAEQVEMNREEYSKLSIKDLKIRTDYLINGIKENKFDIDDIVVDAFSIAREIIFRVYGMLTYPVQMMGAYVAHCGDFAEMYTGEGKTVTIMLVSFLNALAKRGVHVVTVNEYLVQRDAEIAAKAFEPLGITVGYNTSQLAKEVKKEMFARDITYTTNSELGFDYLRDNMVRSISEKVIRELFFVIIDEGDSVLIDEARTPLIISGMPKEDYSLYLDVDKIVSSLKPEDYFIDLESNTISLTDTGTQKVESFFNLKNLYSVESSEIVHKVTNALVAHYVFANGREYIVKDNKIYLVDQFTGRVLEGRSYNAGLQQAIQAKERVQIEPENVVMATITYQSFFRLYKRLSAFSGTAMTESEEFLKIYNMVVVRIPTNKPIIRIDKPDYIFGTKEVKWNHVIEEIVRRHKTGQPILVGTSSVSDSELIHQRLKEMKIPHEVLNARDNSKEAEIVKRGGQLGAITISTNMAGRGTDIKVAPECLKLGGLYVIGTERHESRRIDNQLRGRTGRQGDPGESRFFTSLEDSIFKRFASDRYEKAAQKLENEFHDWTFFTSFLNRTQKKIEGLNFDVRKNLMDYDHVLSLQRELVYKQRDQILLETKNLGILSNMAKEYATDLVYQNKNVDNSAIIDHIKLCELINSKFLKFEYFKPEDFEGLVLNDARDVLVNIFNTIVETKANILKEINALNVIGEILLVNLDQKWTTHIDKMTKLREGVNLRSLEQRSPLNIYIEDGNNLFEKMKSDVVRDVINGICDLNLPNESNEITEALQKNNVKDISKKKMIEQPTQENNLNLNNYDNEINEEELNQYELFIETPETPEKFKDVDPESLVPNYLIGEDGDVVDIKNIEETTTTEEPNLDSYYENYIEDSDYSSYDQFDDNLNNNDFYEAQPNIDEYKDDYKFKFNDIFKEEEPKKDKVVDQNYFDKPYLKIDQVLEDVVNDSEKETLMDKNYVPLDKLISNLSGNNIDVNNIETDANQNHDFLQDNQYDYELSENEIYTSKRVLDLEYDDKLKDLSLWEDEKERLNVLFGDNNNEVQEEIDEFDRMLLEDDGTNTFVESIENKSIMNSLSNSDENNIEKQKELNQNKDTSYYSPASLSKIIIDKDNIADIPKDQLKKNPNTDEVDYETLFRSFKIEPNHLKNDTEIIKEIVNNNKKILKNKKTFNQEIIDNLNGKK</sequence>
<dbReference type="CDD" id="cd18803">
    <property type="entry name" value="SF2_C_secA"/>
    <property type="match status" value="1"/>
</dbReference>
<evidence type="ECO:0000256" key="6">
    <source>
        <dbReference type="ARBA" id="ARBA00022741"/>
    </source>
</evidence>
<dbReference type="GO" id="GO:0006605">
    <property type="term" value="P:protein targeting"/>
    <property type="evidence" value="ECO:0007669"/>
    <property type="project" value="UniProtKB-UniRule"/>
</dbReference>
<comment type="similarity">
    <text evidence="2 12 13">Belongs to the SecA family.</text>
</comment>
<dbReference type="GO" id="GO:0008564">
    <property type="term" value="F:protein-exporting ATPase activity"/>
    <property type="evidence" value="ECO:0007669"/>
    <property type="project" value="UniProtKB-EC"/>
</dbReference>
<protein>
    <recommendedName>
        <fullName evidence="12 13">Protein translocase subunit SecA</fullName>
        <ecNumber evidence="12">7.4.2.8</ecNumber>
    </recommendedName>
</protein>
<keyword evidence="4 12" id="KW-1003">Cell membrane</keyword>
<evidence type="ECO:0000313" key="18">
    <source>
        <dbReference type="Proteomes" id="UP000464283"/>
    </source>
</evidence>
<keyword evidence="11 12" id="KW-0472">Membrane</keyword>
<evidence type="ECO:0000256" key="2">
    <source>
        <dbReference type="ARBA" id="ARBA00007650"/>
    </source>
</evidence>
<dbReference type="SMART" id="SM00957">
    <property type="entry name" value="SecA_DEAD"/>
    <property type="match status" value="1"/>
</dbReference>
<dbReference type="PANTHER" id="PTHR30612:SF0">
    <property type="entry name" value="CHLOROPLAST PROTEIN-TRANSPORTING ATPASE"/>
    <property type="match status" value="1"/>
</dbReference>
<dbReference type="Pfam" id="PF07516">
    <property type="entry name" value="SecA_SW"/>
    <property type="match status" value="1"/>
</dbReference>
<dbReference type="GO" id="GO:0005886">
    <property type="term" value="C:plasma membrane"/>
    <property type="evidence" value="ECO:0007669"/>
    <property type="project" value="UniProtKB-SubCell"/>
</dbReference>
<dbReference type="GO" id="GO:0005524">
    <property type="term" value="F:ATP binding"/>
    <property type="evidence" value="ECO:0007669"/>
    <property type="project" value="UniProtKB-UniRule"/>
</dbReference>
<feature type="binding site" evidence="12">
    <location>
        <begin position="101"/>
        <end position="105"/>
    </location>
    <ligand>
        <name>ATP</name>
        <dbReference type="ChEBI" id="CHEBI:30616"/>
    </ligand>
</feature>
<keyword evidence="10 12" id="KW-0811">Translocation</keyword>
<evidence type="ECO:0000256" key="1">
    <source>
        <dbReference type="ARBA" id="ARBA00004170"/>
    </source>
</evidence>
<dbReference type="InterPro" id="IPR011130">
    <property type="entry name" value="SecA_preprotein_X-link_dom"/>
</dbReference>
<keyword evidence="5 12" id="KW-0963">Cytoplasm</keyword>
<proteinExistence type="inferred from homology"/>
<evidence type="ECO:0000259" key="14">
    <source>
        <dbReference type="PROSITE" id="PS51192"/>
    </source>
</evidence>
<dbReference type="PROSITE" id="PS51194">
    <property type="entry name" value="HELICASE_CTER"/>
    <property type="match status" value="1"/>
</dbReference>
<feature type="domain" description="SecA family profile" evidence="16">
    <location>
        <begin position="1"/>
        <end position="567"/>
    </location>
</feature>
<dbReference type="InterPro" id="IPR014001">
    <property type="entry name" value="Helicase_ATP-bd"/>
</dbReference>
<dbReference type="SMART" id="SM00958">
    <property type="entry name" value="SecA_PP_bind"/>
    <property type="match status" value="1"/>
</dbReference>
<evidence type="ECO:0000256" key="12">
    <source>
        <dbReference type="HAMAP-Rule" id="MF_01382"/>
    </source>
</evidence>
<dbReference type="Gene3D" id="3.40.50.300">
    <property type="entry name" value="P-loop containing nucleotide triphosphate hydrolases"/>
    <property type="match status" value="3"/>
</dbReference>
<dbReference type="InterPro" id="IPR014018">
    <property type="entry name" value="SecA_motor_DEAD"/>
</dbReference>
<dbReference type="PROSITE" id="PS51196">
    <property type="entry name" value="SECA_MOTOR_DEAD"/>
    <property type="match status" value="1"/>
</dbReference>
<keyword evidence="7 12" id="KW-0067">ATP-binding</keyword>
<dbReference type="InterPro" id="IPR000185">
    <property type="entry name" value="SecA"/>
</dbReference>
<evidence type="ECO:0000313" key="17">
    <source>
        <dbReference type="EMBL" id="QHG89385.1"/>
    </source>
</evidence>
<comment type="subcellular location">
    <subcellularLocation>
        <location evidence="12">Cell membrane</location>
        <topology evidence="12">Peripheral membrane protein</topology>
        <orientation evidence="12">Cytoplasmic side</orientation>
    </subcellularLocation>
    <subcellularLocation>
        <location evidence="12">Cytoplasm</location>
    </subcellularLocation>
    <subcellularLocation>
        <location evidence="1">Membrane</location>
        <topology evidence="1">Peripheral membrane protein</topology>
    </subcellularLocation>
    <text evidence="12">Distribution is 50-50.</text>
</comment>
<evidence type="ECO:0000256" key="9">
    <source>
        <dbReference type="ARBA" id="ARBA00022967"/>
    </source>
</evidence>
<dbReference type="AlphaFoldDB" id="A0A6P1LH21"/>
<dbReference type="InterPro" id="IPR001650">
    <property type="entry name" value="Helicase_C-like"/>
</dbReference>
<feature type="binding site" evidence="12">
    <location>
        <position position="489"/>
    </location>
    <ligand>
        <name>ATP</name>
        <dbReference type="ChEBI" id="CHEBI:30616"/>
    </ligand>
</feature>
<comment type="subunit">
    <text evidence="12">Monomer and homodimer. Part of the essential Sec protein translocation apparatus which comprises SecA, SecYEG and auxiliary proteins SecDF. Other proteins may also be involved.</text>
</comment>
<dbReference type="SUPFAM" id="SSF81886">
    <property type="entry name" value="Helical scaffold and wing domains of SecA"/>
    <property type="match status" value="1"/>
</dbReference>
<name>A0A6P1LH21_MALIO</name>
<dbReference type="GO" id="GO:0017038">
    <property type="term" value="P:protein import"/>
    <property type="evidence" value="ECO:0007669"/>
    <property type="project" value="InterPro"/>
</dbReference>
<feature type="domain" description="Helicase C-terminal" evidence="15">
    <location>
        <begin position="411"/>
        <end position="566"/>
    </location>
</feature>
<dbReference type="Gene3D" id="3.90.1440.10">
    <property type="entry name" value="SecA, preprotein cross-linking domain"/>
    <property type="match status" value="1"/>
</dbReference>
<keyword evidence="3 12" id="KW-0813">Transport</keyword>
<dbReference type="SUPFAM" id="SSF81767">
    <property type="entry name" value="Pre-protein crosslinking domain of SecA"/>
    <property type="match status" value="1"/>
</dbReference>
<dbReference type="InterPro" id="IPR011116">
    <property type="entry name" value="SecA_Wing/Scaffold"/>
</dbReference>
<dbReference type="KEGG" id="miw:EER00_00515"/>
<feature type="domain" description="Helicase ATP-binding" evidence="14">
    <location>
        <begin position="85"/>
        <end position="242"/>
    </location>
</feature>
<dbReference type="Pfam" id="PF21090">
    <property type="entry name" value="P-loop_SecA"/>
    <property type="match status" value="2"/>
</dbReference>
<gene>
    <name evidence="12 17" type="primary">secA</name>
    <name evidence="17" type="ORF">EER00_00515</name>
</gene>
<dbReference type="HAMAP" id="MF_01382">
    <property type="entry name" value="SecA"/>
    <property type="match status" value="1"/>
</dbReference>
<dbReference type="NCBIfam" id="TIGR00963">
    <property type="entry name" value="secA"/>
    <property type="match status" value="1"/>
</dbReference>
<dbReference type="Gene3D" id="1.10.3060.10">
    <property type="entry name" value="Helical scaffold and wing domains of SecA"/>
    <property type="match status" value="1"/>
</dbReference>
<dbReference type="EMBL" id="CP033512">
    <property type="protein sequence ID" value="QHG89385.1"/>
    <property type="molecule type" value="Genomic_DNA"/>
</dbReference>
<dbReference type="GO" id="GO:0031522">
    <property type="term" value="C:cell envelope Sec protein transport complex"/>
    <property type="evidence" value="ECO:0007669"/>
    <property type="project" value="TreeGrafter"/>
</dbReference>
<dbReference type="SUPFAM" id="SSF52540">
    <property type="entry name" value="P-loop containing nucleoside triphosphate hydrolases"/>
    <property type="match status" value="2"/>
</dbReference>
<evidence type="ECO:0000256" key="8">
    <source>
        <dbReference type="ARBA" id="ARBA00022927"/>
    </source>
</evidence>
<feature type="binding site" evidence="12">
    <location>
        <position position="83"/>
    </location>
    <ligand>
        <name>ATP</name>
        <dbReference type="ChEBI" id="CHEBI:30616"/>
    </ligand>
</feature>
<dbReference type="GO" id="GO:0005829">
    <property type="term" value="C:cytosol"/>
    <property type="evidence" value="ECO:0007669"/>
    <property type="project" value="TreeGrafter"/>
</dbReference>
<dbReference type="Pfam" id="PF07517">
    <property type="entry name" value="SecA_DEAD"/>
    <property type="match status" value="1"/>
</dbReference>
<evidence type="ECO:0000256" key="3">
    <source>
        <dbReference type="ARBA" id="ARBA00022448"/>
    </source>
</evidence>
<dbReference type="PANTHER" id="PTHR30612">
    <property type="entry name" value="SECA INNER MEMBRANE COMPONENT OF SEC PROTEIN SECRETION SYSTEM"/>
    <property type="match status" value="1"/>
</dbReference>
<keyword evidence="6 12" id="KW-0547">Nucleotide-binding</keyword>
<dbReference type="InterPro" id="IPR036670">
    <property type="entry name" value="SecA_X-link_sf"/>
</dbReference>
<keyword evidence="9 12" id="KW-1278">Translocase</keyword>
<evidence type="ECO:0000256" key="5">
    <source>
        <dbReference type="ARBA" id="ARBA00022490"/>
    </source>
</evidence>
<evidence type="ECO:0000259" key="15">
    <source>
        <dbReference type="PROSITE" id="PS51194"/>
    </source>
</evidence>
<evidence type="ECO:0000256" key="7">
    <source>
        <dbReference type="ARBA" id="ARBA00022840"/>
    </source>
</evidence>
<dbReference type="EC" id="7.4.2.8" evidence="12"/>
<keyword evidence="8 12" id="KW-0653">Protein transport</keyword>
<dbReference type="InterPro" id="IPR011115">
    <property type="entry name" value="SecA_DEAD"/>
</dbReference>
<dbReference type="FunFam" id="3.40.50.300:FF:000429">
    <property type="entry name" value="Preprotein translocase subunit SecA"/>
    <property type="match status" value="1"/>
</dbReference>
<evidence type="ECO:0000256" key="10">
    <source>
        <dbReference type="ARBA" id="ARBA00023010"/>
    </source>
</evidence>
<dbReference type="GO" id="GO:0065002">
    <property type="term" value="P:intracellular protein transmembrane transport"/>
    <property type="evidence" value="ECO:0007669"/>
    <property type="project" value="UniProtKB-UniRule"/>
</dbReference>
<accession>A0A6P1LH21</accession>
<dbReference type="InterPro" id="IPR036266">
    <property type="entry name" value="SecA_Wing/Scaffold_sf"/>
</dbReference>
<comment type="catalytic activity">
    <reaction evidence="12">
        <text>ATP + H2O + cellular proteinSide 1 = ADP + phosphate + cellular proteinSide 2.</text>
        <dbReference type="EC" id="7.4.2.8"/>
    </reaction>
</comment>
<evidence type="ECO:0000256" key="4">
    <source>
        <dbReference type="ARBA" id="ARBA00022475"/>
    </source>
</evidence>
<organism evidence="17 18">
    <name type="scientific">Malacoplasma iowae 695</name>
    <dbReference type="NCBI Taxonomy" id="1048830"/>
    <lineage>
        <taxon>Bacteria</taxon>
        <taxon>Bacillati</taxon>
        <taxon>Mycoplasmatota</taxon>
        <taxon>Mycoplasmoidales</taxon>
        <taxon>Mycoplasmoidaceae</taxon>
        <taxon>Malacoplasma</taxon>
    </lineage>
</organism>
<reference evidence="18" key="1">
    <citation type="submission" date="2018-11" db="EMBL/GenBank/DDBJ databases">
        <title>The first complete genome sequence of Mycoplasma iowae strain 695.</title>
        <authorList>
            <person name="Ghanem M."/>
            <person name="El-Gazzar M."/>
        </authorList>
    </citation>
    <scope>NUCLEOTIDE SEQUENCE [LARGE SCALE GENOMIC DNA]</scope>
    <source>
        <strain evidence="18">695</strain>
    </source>
</reference>
<dbReference type="GO" id="GO:0043952">
    <property type="term" value="P:protein transport by the Sec complex"/>
    <property type="evidence" value="ECO:0007669"/>
    <property type="project" value="TreeGrafter"/>
</dbReference>
<evidence type="ECO:0000259" key="16">
    <source>
        <dbReference type="PROSITE" id="PS51196"/>
    </source>
</evidence>
<dbReference type="PRINTS" id="PR00906">
    <property type="entry name" value="SECA"/>
</dbReference>
<evidence type="ECO:0000256" key="11">
    <source>
        <dbReference type="ARBA" id="ARBA00023136"/>
    </source>
</evidence>
<dbReference type="InterPro" id="IPR044722">
    <property type="entry name" value="SecA_SF2_C"/>
</dbReference>
<evidence type="ECO:0000256" key="13">
    <source>
        <dbReference type="RuleBase" id="RU003874"/>
    </source>
</evidence>
<dbReference type="InterPro" id="IPR027417">
    <property type="entry name" value="P-loop_NTPase"/>
</dbReference>
<dbReference type="Pfam" id="PF01043">
    <property type="entry name" value="SecA_PP_bind"/>
    <property type="match status" value="1"/>
</dbReference>
<comment type="function">
    <text evidence="12">Part of the Sec protein translocase complex. Interacts with the SecYEG preprotein conducting channel. Has a central role in coupling the hydrolysis of ATP to the transfer of proteins into and across the cell membrane, serving as an ATP-driven molecular motor driving the stepwise translocation of polypeptide chains across the membrane.</text>
</comment>
<dbReference type="CDD" id="cd17928">
    <property type="entry name" value="DEXDc_SecA"/>
    <property type="match status" value="1"/>
</dbReference>